<gene>
    <name evidence="5" type="ORF">ATEG_01917</name>
</gene>
<name>Q0CWL7_ASPTN</name>
<dbReference type="GeneID" id="4316455"/>
<dbReference type="PANTHER" id="PTHR43669:SF3">
    <property type="entry name" value="ALCOHOL DEHYDROGENASE, PUTATIVE (AFU_ORTHOLOGUE AFUA_3G03445)-RELATED"/>
    <property type="match status" value="1"/>
</dbReference>
<organism evidence="5 6">
    <name type="scientific">Aspergillus terreus (strain NIH 2624 / FGSC A1156)</name>
    <dbReference type="NCBI Taxonomy" id="341663"/>
    <lineage>
        <taxon>Eukaryota</taxon>
        <taxon>Fungi</taxon>
        <taxon>Dikarya</taxon>
        <taxon>Ascomycota</taxon>
        <taxon>Pezizomycotina</taxon>
        <taxon>Eurotiomycetes</taxon>
        <taxon>Eurotiomycetidae</taxon>
        <taxon>Eurotiales</taxon>
        <taxon>Aspergillaceae</taxon>
        <taxon>Aspergillus</taxon>
        <taxon>Aspergillus subgen. Circumdati</taxon>
    </lineage>
</organism>
<dbReference type="SUPFAM" id="SSF51735">
    <property type="entry name" value="NAD(P)-binding Rossmann-fold domains"/>
    <property type="match status" value="1"/>
</dbReference>
<evidence type="ECO:0000256" key="3">
    <source>
        <dbReference type="ARBA" id="ARBA00023002"/>
    </source>
</evidence>
<evidence type="ECO:0000256" key="2">
    <source>
        <dbReference type="ARBA" id="ARBA00022857"/>
    </source>
</evidence>
<dbReference type="GO" id="GO:0016491">
    <property type="term" value="F:oxidoreductase activity"/>
    <property type="evidence" value="ECO:0007669"/>
    <property type="project" value="UniProtKB-KW"/>
</dbReference>
<dbReference type="GO" id="GO:0044550">
    <property type="term" value="P:secondary metabolite biosynthetic process"/>
    <property type="evidence" value="ECO:0007669"/>
    <property type="project" value="UniProtKB-ARBA"/>
</dbReference>
<reference evidence="6" key="1">
    <citation type="submission" date="2005-09" db="EMBL/GenBank/DDBJ databases">
        <title>Annotation of the Aspergillus terreus NIH2624 genome.</title>
        <authorList>
            <person name="Birren B.W."/>
            <person name="Lander E.S."/>
            <person name="Galagan J.E."/>
            <person name="Nusbaum C."/>
            <person name="Devon K."/>
            <person name="Henn M."/>
            <person name="Ma L.-J."/>
            <person name="Jaffe D.B."/>
            <person name="Butler J."/>
            <person name="Alvarez P."/>
            <person name="Gnerre S."/>
            <person name="Grabherr M."/>
            <person name="Kleber M."/>
            <person name="Mauceli E.W."/>
            <person name="Brockman W."/>
            <person name="Rounsley S."/>
            <person name="Young S.K."/>
            <person name="LaButti K."/>
            <person name="Pushparaj V."/>
            <person name="DeCaprio D."/>
            <person name="Crawford M."/>
            <person name="Koehrsen M."/>
            <person name="Engels R."/>
            <person name="Montgomery P."/>
            <person name="Pearson M."/>
            <person name="Howarth C."/>
            <person name="Larson L."/>
            <person name="Luoma S."/>
            <person name="White J."/>
            <person name="Alvarado L."/>
            <person name="Kodira C.D."/>
            <person name="Zeng Q."/>
            <person name="Oleary S."/>
            <person name="Yandava C."/>
            <person name="Denning D.W."/>
            <person name="Nierman W.C."/>
            <person name="Milne T."/>
            <person name="Madden K."/>
        </authorList>
    </citation>
    <scope>NUCLEOTIDE SEQUENCE [LARGE SCALE GENOMIC DNA]</scope>
    <source>
        <strain evidence="6">NIH 2624 / FGSC A1156</strain>
    </source>
</reference>
<dbReference type="InterPro" id="IPR020904">
    <property type="entry name" value="Sc_DH/Rdtase_CS"/>
</dbReference>
<dbReference type="InterPro" id="IPR036291">
    <property type="entry name" value="NAD(P)-bd_dom_sf"/>
</dbReference>
<evidence type="ECO:0000259" key="4">
    <source>
        <dbReference type="SMART" id="SM00822"/>
    </source>
</evidence>
<accession>Q0CWL7</accession>
<evidence type="ECO:0000256" key="1">
    <source>
        <dbReference type="ARBA" id="ARBA00006484"/>
    </source>
</evidence>
<dbReference type="PROSITE" id="PS00061">
    <property type="entry name" value="ADH_SHORT"/>
    <property type="match status" value="1"/>
</dbReference>
<dbReference type="EMBL" id="CH476596">
    <property type="protein sequence ID" value="EAU36879.1"/>
    <property type="molecule type" value="Genomic_DNA"/>
</dbReference>
<evidence type="ECO:0000313" key="6">
    <source>
        <dbReference type="Proteomes" id="UP000007963"/>
    </source>
</evidence>
<dbReference type="VEuPathDB" id="FungiDB:ATEG_01917"/>
<dbReference type="OMA" id="KGPYFLM"/>
<dbReference type="InterPro" id="IPR057326">
    <property type="entry name" value="KR_dom"/>
</dbReference>
<dbReference type="InterPro" id="IPR002347">
    <property type="entry name" value="SDR_fam"/>
</dbReference>
<dbReference type="HOGENOM" id="CLU_010194_1_0_1"/>
<protein>
    <recommendedName>
        <fullName evidence="4">Ketoreductase domain-containing protein</fullName>
    </recommendedName>
</protein>
<comment type="similarity">
    <text evidence="1">Belongs to the short-chain dehydrogenases/reductases (SDR) family.</text>
</comment>
<proteinExistence type="inferred from homology"/>
<dbReference type="SMART" id="SM00822">
    <property type="entry name" value="PKS_KR"/>
    <property type="match status" value="1"/>
</dbReference>
<dbReference type="FunFam" id="3.40.50.720:FF:000084">
    <property type="entry name" value="Short-chain dehydrogenase reductase"/>
    <property type="match status" value="1"/>
</dbReference>
<dbReference type="STRING" id="341663.Q0CWL7"/>
<dbReference type="CDD" id="cd05233">
    <property type="entry name" value="SDR_c"/>
    <property type="match status" value="1"/>
</dbReference>
<keyword evidence="3" id="KW-0560">Oxidoreductase</keyword>
<dbReference type="Proteomes" id="UP000007963">
    <property type="component" value="Unassembled WGS sequence"/>
</dbReference>
<dbReference type="PANTHER" id="PTHR43669">
    <property type="entry name" value="5-KETO-D-GLUCONATE 5-REDUCTASE"/>
    <property type="match status" value="1"/>
</dbReference>
<dbReference type="PRINTS" id="PR00080">
    <property type="entry name" value="SDRFAMILY"/>
</dbReference>
<dbReference type="RefSeq" id="XP_001211095.1">
    <property type="nucleotide sequence ID" value="XM_001211095.1"/>
</dbReference>
<keyword evidence="2" id="KW-0521">NADP</keyword>
<dbReference type="eggNOG" id="KOG0725">
    <property type="taxonomic scope" value="Eukaryota"/>
</dbReference>
<dbReference type="PRINTS" id="PR00081">
    <property type="entry name" value="GDHRDH"/>
</dbReference>
<dbReference type="Gene3D" id="3.40.50.720">
    <property type="entry name" value="NAD(P)-binding Rossmann-like Domain"/>
    <property type="match status" value="1"/>
</dbReference>
<dbReference type="Pfam" id="PF13561">
    <property type="entry name" value="adh_short_C2"/>
    <property type="match status" value="1"/>
</dbReference>
<evidence type="ECO:0000313" key="5">
    <source>
        <dbReference type="EMBL" id="EAU36879.1"/>
    </source>
</evidence>
<feature type="domain" description="Ketoreductase" evidence="4">
    <location>
        <begin position="7"/>
        <end position="175"/>
    </location>
</feature>
<dbReference type="OrthoDB" id="47007at2759"/>
<dbReference type="AlphaFoldDB" id="Q0CWL7"/>
<sequence>MATNPSKKAVIIGGTHGIGLATAQLLLQQDVQILVTGRSSQPIDTAKRELGSKARVVPCDITSLKDITELVHQVEAYFGPGEQIDLLFINAGYAHLDAFTDVTEETFHRTFSTNVFGAFFVAQRLVPFIRQGSAVVFTTSVANKKGIPGMSVYSASKAAVHSLVQTLAAELAGRKIRVNAVSPGFIKTPTMGVAGTPVEAMAAFEEEGVRTTPLDRIGHPEEVAKAVAFLAFDATFTTGTELVVDGGLVSLQKAGH</sequence>